<comment type="function">
    <text evidence="12">Part of the ABC transporter FtsEX involved in cellular division.</text>
</comment>
<dbReference type="GO" id="GO:0051301">
    <property type="term" value="P:cell division"/>
    <property type="evidence" value="ECO:0007669"/>
    <property type="project" value="UniProtKB-KW"/>
</dbReference>
<keyword evidence="11 12" id="KW-0131">Cell cycle</keyword>
<dbReference type="PANTHER" id="PTHR47755:SF1">
    <property type="entry name" value="CELL DIVISION PROTEIN FTSX"/>
    <property type="match status" value="1"/>
</dbReference>
<evidence type="ECO:0000256" key="6">
    <source>
        <dbReference type="ARBA" id="ARBA00022519"/>
    </source>
</evidence>
<evidence type="ECO:0000256" key="4">
    <source>
        <dbReference type="ARBA" id="ARBA00021907"/>
    </source>
</evidence>
<dbReference type="InterPro" id="IPR047590">
    <property type="entry name" value="FtsX_proteobact-type"/>
</dbReference>
<protein>
    <recommendedName>
        <fullName evidence="4 12">Cell division protein FtsX</fullName>
    </recommendedName>
</protein>
<evidence type="ECO:0000256" key="8">
    <source>
        <dbReference type="ARBA" id="ARBA00022692"/>
    </source>
</evidence>
<keyword evidence="9 14" id="KW-1133">Transmembrane helix</keyword>
<feature type="transmembrane region" description="Helical" evidence="14">
    <location>
        <begin position="274"/>
        <end position="295"/>
    </location>
</feature>
<keyword evidence="10 12" id="KW-0472">Membrane</keyword>
<evidence type="ECO:0000313" key="17">
    <source>
        <dbReference type="EMBL" id="MQX52426.1"/>
    </source>
</evidence>
<comment type="caution">
    <text evidence="17">The sequence shown here is derived from an EMBL/GenBank/DDBJ whole genome shotgun (WGS) entry which is preliminary data.</text>
</comment>
<keyword evidence="7 12" id="KW-0132">Cell division</keyword>
<dbReference type="Proteomes" id="UP000469421">
    <property type="component" value="Unassembled WGS sequence"/>
</dbReference>
<comment type="subunit">
    <text evidence="3">Forms a membrane-associated complex with FtsE.</text>
</comment>
<keyword evidence="5 12" id="KW-1003">Cell membrane</keyword>
<sequence length="350" mass="38366">MAMRGKNSMAANKGNRRATPIKPQRQKAEKPRRVAGAQSASASMADRFRSWRAHHRDSFRDALQRLNASRASSTMTILVIAIALSLPAGLAVLLDNARAITSGWDGNAHLSVFLDMDVDEKRQRELARQWLAIDHIDDTKVITRQQALEEFQALSGFGDVLQALPDNPLPPLIVVFPDSTDPVILRALENRLNQEKGVDLVQLDVEWVRRLHALIELGERLISALTLALAAAVVLVVVNTIRLGIESRRDEIVVVKIVGGTDGFVRRPFLYTGFCYGFAGGLVAVILVQSALWWLGGPIDELLTLYNSEDSLTSMASSSLIILPLFSGVLGLLGAWLAVGRHLGDIEPNF</sequence>
<feature type="domain" description="FtsX extracellular" evidence="16">
    <location>
        <begin position="110"/>
        <end position="201"/>
    </location>
</feature>
<dbReference type="EMBL" id="WIRE01000001">
    <property type="protein sequence ID" value="MQX52426.1"/>
    <property type="molecule type" value="Genomic_DNA"/>
</dbReference>
<keyword evidence="6 12" id="KW-0997">Cell inner membrane</keyword>
<evidence type="ECO:0000256" key="14">
    <source>
        <dbReference type="SAM" id="Phobius"/>
    </source>
</evidence>
<comment type="subcellular location">
    <subcellularLocation>
        <location evidence="1">Cell inner membrane</location>
        <topology evidence="1">Multi-pass membrane protein</topology>
    </subcellularLocation>
</comment>
<organism evidence="17 18">
    <name type="scientific">Alcanivorax sediminis</name>
    <dbReference type="NCBI Taxonomy" id="2663008"/>
    <lineage>
        <taxon>Bacteria</taxon>
        <taxon>Pseudomonadati</taxon>
        <taxon>Pseudomonadota</taxon>
        <taxon>Gammaproteobacteria</taxon>
        <taxon>Oceanospirillales</taxon>
        <taxon>Alcanivoracaceae</taxon>
        <taxon>Alcanivorax</taxon>
    </lineage>
</organism>
<dbReference type="AlphaFoldDB" id="A0A6N7LSY0"/>
<dbReference type="PANTHER" id="PTHR47755">
    <property type="entry name" value="CELL DIVISION PROTEIN FTSX"/>
    <property type="match status" value="1"/>
</dbReference>
<evidence type="ECO:0000313" key="18">
    <source>
        <dbReference type="Proteomes" id="UP000469421"/>
    </source>
</evidence>
<evidence type="ECO:0000259" key="15">
    <source>
        <dbReference type="Pfam" id="PF02687"/>
    </source>
</evidence>
<evidence type="ECO:0000256" key="10">
    <source>
        <dbReference type="ARBA" id="ARBA00023136"/>
    </source>
</evidence>
<evidence type="ECO:0000256" key="1">
    <source>
        <dbReference type="ARBA" id="ARBA00004429"/>
    </source>
</evidence>
<reference evidence="17 18" key="1">
    <citation type="submission" date="2019-10" db="EMBL/GenBank/DDBJ databases">
        <title>Alcanivorax sp.PA15-N-34 draft genome sequence.</title>
        <authorList>
            <person name="Liao X."/>
            <person name="Shao Z."/>
        </authorList>
    </citation>
    <scope>NUCLEOTIDE SEQUENCE [LARGE SCALE GENOMIC DNA]</scope>
    <source>
        <strain evidence="17 18">PA15-N-34</strain>
    </source>
</reference>
<dbReference type="InterPro" id="IPR003838">
    <property type="entry name" value="ABC3_permease_C"/>
</dbReference>
<feature type="transmembrane region" description="Helical" evidence="14">
    <location>
        <begin position="221"/>
        <end position="241"/>
    </location>
</feature>
<keyword evidence="8 14" id="KW-0812">Transmembrane</keyword>
<evidence type="ECO:0000256" key="3">
    <source>
        <dbReference type="ARBA" id="ARBA00011160"/>
    </source>
</evidence>
<evidence type="ECO:0000259" key="16">
    <source>
        <dbReference type="Pfam" id="PF18075"/>
    </source>
</evidence>
<dbReference type="Gene3D" id="3.30.70.3040">
    <property type="match status" value="1"/>
</dbReference>
<evidence type="ECO:0000256" key="7">
    <source>
        <dbReference type="ARBA" id="ARBA00022618"/>
    </source>
</evidence>
<name>A0A6N7LSY0_9GAMM</name>
<feature type="transmembrane region" description="Helical" evidence="14">
    <location>
        <begin position="315"/>
        <end position="339"/>
    </location>
</feature>
<dbReference type="Pfam" id="PF02687">
    <property type="entry name" value="FtsX"/>
    <property type="match status" value="1"/>
</dbReference>
<proteinExistence type="inferred from homology"/>
<feature type="domain" description="ABC3 transporter permease C-terminal" evidence="15">
    <location>
        <begin position="226"/>
        <end position="339"/>
    </location>
</feature>
<evidence type="ECO:0000256" key="9">
    <source>
        <dbReference type="ARBA" id="ARBA00022989"/>
    </source>
</evidence>
<gene>
    <name evidence="17" type="ORF">GFN93_04140</name>
</gene>
<feature type="region of interest" description="Disordered" evidence="13">
    <location>
        <begin position="1"/>
        <end position="43"/>
    </location>
</feature>
<evidence type="ECO:0000256" key="11">
    <source>
        <dbReference type="ARBA" id="ARBA00023306"/>
    </source>
</evidence>
<feature type="transmembrane region" description="Helical" evidence="14">
    <location>
        <begin position="75"/>
        <end position="94"/>
    </location>
</feature>
<dbReference type="Pfam" id="PF18075">
    <property type="entry name" value="FtsX_ECD"/>
    <property type="match status" value="1"/>
</dbReference>
<dbReference type="GO" id="GO:0005886">
    <property type="term" value="C:plasma membrane"/>
    <property type="evidence" value="ECO:0007669"/>
    <property type="project" value="UniProtKB-SubCell"/>
</dbReference>
<accession>A0A6N7LSY0</accession>
<comment type="similarity">
    <text evidence="2 12">Belongs to the ABC-4 integral membrane protein family. FtsX subfamily.</text>
</comment>
<evidence type="ECO:0000256" key="2">
    <source>
        <dbReference type="ARBA" id="ARBA00007379"/>
    </source>
</evidence>
<evidence type="ECO:0000256" key="5">
    <source>
        <dbReference type="ARBA" id="ARBA00022475"/>
    </source>
</evidence>
<evidence type="ECO:0000256" key="13">
    <source>
        <dbReference type="SAM" id="MobiDB-lite"/>
    </source>
</evidence>
<dbReference type="InterPro" id="IPR004513">
    <property type="entry name" value="FtsX"/>
</dbReference>
<dbReference type="NCBIfam" id="TIGR00439">
    <property type="entry name" value="FtsX_Gneg"/>
    <property type="match status" value="1"/>
</dbReference>
<keyword evidence="18" id="KW-1185">Reference proteome</keyword>
<evidence type="ECO:0000256" key="12">
    <source>
        <dbReference type="PIRNR" id="PIRNR003097"/>
    </source>
</evidence>
<dbReference type="PIRSF" id="PIRSF003097">
    <property type="entry name" value="FtsX"/>
    <property type="match status" value="1"/>
</dbReference>
<dbReference type="GO" id="GO:0032153">
    <property type="term" value="C:cell division site"/>
    <property type="evidence" value="ECO:0007669"/>
    <property type="project" value="TreeGrafter"/>
</dbReference>
<dbReference type="InterPro" id="IPR040690">
    <property type="entry name" value="FtsX_ECD"/>
</dbReference>